<evidence type="ECO:0000256" key="8">
    <source>
        <dbReference type="SAM" id="Coils"/>
    </source>
</evidence>
<comment type="caution">
    <text evidence="12">The sequence shown here is derived from an EMBL/GenBank/DDBJ whole genome shotgun (WGS) entry which is preliminary data.</text>
</comment>
<dbReference type="InterPro" id="IPR058919">
    <property type="entry name" value="Pep3/Vps18_RING_C"/>
</dbReference>
<feature type="domain" description="Pep3/Vps18 RING C-terminal" evidence="11">
    <location>
        <begin position="862"/>
        <end position="952"/>
    </location>
</feature>
<dbReference type="PROSITE" id="PS50236">
    <property type="entry name" value="CHCR"/>
    <property type="match status" value="1"/>
</dbReference>
<dbReference type="Pfam" id="PF26148">
    <property type="entry name" value="VPS18_RING_C"/>
    <property type="match status" value="1"/>
</dbReference>
<organism evidence="12 13">
    <name type="scientific">Tothia fuscella</name>
    <dbReference type="NCBI Taxonomy" id="1048955"/>
    <lineage>
        <taxon>Eukaryota</taxon>
        <taxon>Fungi</taxon>
        <taxon>Dikarya</taxon>
        <taxon>Ascomycota</taxon>
        <taxon>Pezizomycotina</taxon>
        <taxon>Dothideomycetes</taxon>
        <taxon>Pleosporomycetidae</taxon>
        <taxon>Venturiales</taxon>
        <taxon>Cylindrosympodiaceae</taxon>
        <taxon>Tothia</taxon>
    </lineage>
</organism>
<dbReference type="EMBL" id="MU007142">
    <property type="protein sequence ID" value="KAF2417243.1"/>
    <property type="molecule type" value="Genomic_DNA"/>
</dbReference>
<dbReference type="GO" id="GO:0007033">
    <property type="term" value="P:vacuole organization"/>
    <property type="evidence" value="ECO:0007669"/>
    <property type="project" value="TreeGrafter"/>
</dbReference>
<dbReference type="GO" id="GO:0006904">
    <property type="term" value="P:vesicle docking involved in exocytosis"/>
    <property type="evidence" value="ECO:0007669"/>
    <property type="project" value="TreeGrafter"/>
</dbReference>
<evidence type="ECO:0000256" key="7">
    <source>
        <dbReference type="PROSITE-ProRule" id="PRU01006"/>
    </source>
</evidence>
<reference evidence="12" key="1">
    <citation type="journal article" date="2020" name="Stud. Mycol.">
        <title>101 Dothideomycetes genomes: a test case for predicting lifestyles and emergence of pathogens.</title>
        <authorList>
            <person name="Haridas S."/>
            <person name="Albert R."/>
            <person name="Binder M."/>
            <person name="Bloem J."/>
            <person name="Labutti K."/>
            <person name="Salamov A."/>
            <person name="Andreopoulos B."/>
            <person name="Baker S."/>
            <person name="Barry K."/>
            <person name="Bills G."/>
            <person name="Bluhm B."/>
            <person name="Cannon C."/>
            <person name="Castanera R."/>
            <person name="Culley D."/>
            <person name="Daum C."/>
            <person name="Ezra D."/>
            <person name="Gonzalez J."/>
            <person name="Henrissat B."/>
            <person name="Kuo A."/>
            <person name="Liang C."/>
            <person name="Lipzen A."/>
            <person name="Lutzoni F."/>
            <person name="Magnuson J."/>
            <person name="Mondo S."/>
            <person name="Nolan M."/>
            <person name="Ohm R."/>
            <person name="Pangilinan J."/>
            <person name="Park H.-J."/>
            <person name="Ramirez L."/>
            <person name="Alfaro M."/>
            <person name="Sun H."/>
            <person name="Tritt A."/>
            <person name="Yoshinaga Y."/>
            <person name="Zwiers L.-H."/>
            <person name="Turgeon B."/>
            <person name="Goodwin S."/>
            <person name="Spatafora J."/>
            <person name="Crous P."/>
            <person name="Grigoriev I."/>
        </authorList>
    </citation>
    <scope>NUCLEOTIDE SEQUENCE</scope>
    <source>
        <strain evidence="12">CBS 130266</strain>
    </source>
</reference>
<dbReference type="Proteomes" id="UP000800235">
    <property type="component" value="Unassembled WGS sequence"/>
</dbReference>
<evidence type="ECO:0000259" key="10">
    <source>
        <dbReference type="Pfam" id="PF05131"/>
    </source>
</evidence>
<dbReference type="SUPFAM" id="SSF57850">
    <property type="entry name" value="RING/U-box"/>
    <property type="match status" value="1"/>
</dbReference>
<evidence type="ECO:0000256" key="9">
    <source>
        <dbReference type="SAM" id="MobiDB-lite"/>
    </source>
</evidence>
<feature type="domain" description="Pep3/Vps18 beta-propeller" evidence="10">
    <location>
        <begin position="24"/>
        <end position="394"/>
    </location>
</feature>
<dbReference type="InterPro" id="IPR007810">
    <property type="entry name" value="Pep3/Vps18_beta-prop"/>
</dbReference>
<evidence type="ECO:0000256" key="5">
    <source>
        <dbReference type="ARBA" id="ARBA00023136"/>
    </source>
</evidence>
<comment type="similarity">
    <text evidence="1">Belongs to the VPS18 family.</text>
</comment>
<dbReference type="GO" id="GO:0008270">
    <property type="term" value="F:zinc ion binding"/>
    <property type="evidence" value="ECO:0007669"/>
    <property type="project" value="UniProtKB-KW"/>
</dbReference>
<comment type="subcellular location">
    <subcellularLocation>
        <location evidence="6">Endomembrane system</location>
        <topology evidence="6">Peripheral membrane protein</topology>
        <orientation evidence="6">Cytoplasmic side</orientation>
    </subcellularLocation>
</comment>
<name>A0A9P4TRL6_9PEZI</name>
<dbReference type="PANTHER" id="PTHR23323:SF26">
    <property type="entry name" value="VACUOLAR PROTEIN SORTING-ASSOCIATED PROTEIN 18 HOMOLOG"/>
    <property type="match status" value="1"/>
</dbReference>
<evidence type="ECO:0000256" key="2">
    <source>
        <dbReference type="ARBA" id="ARBA00022723"/>
    </source>
</evidence>
<keyword evidence="3" id="KW-0863">Zinc-finger</keyword>
<evidence type="ECO:0000259" key="11">
    <source>
        <dbReference type="Pfam" id="PF26148"/>
    </source>
</evidence>
<dbReference type="GO" id="GO:0005768">
    <property type="term" value="C:endosome"/>
    <property type="evidence" value="ECO:0007669"/>
    <property type="project" value="TreeGrafter"/>
</dbReference>
<dbReference type="GO" id="GO:0006886">
    <property type="term" value="P:intracellular protein transport"/>
    <property type="evidence" value="ECO:0007669"/>
    <property type="project" value="UniProtKB-UniRule"/>
</dbReference>
<dbReference type="CDD" id="cd16462">
    <property type="entry name" value="RING-H2_Pep3p-like"/>
    <property type="match status" value="1"/>
</dbReference>
<dbReference type="AlphaFoldDB" id="A0A9P4TRL6"/>
<keyword evidence="13" id="KW-1185">Reference proteome</keyword>
<protein>
    <recommendedName>
        <fullName evidence="14">Pep3/Vps18/deep orange domain-containing protein</fullName>
    </recommendedName>
</protein>
<dbReference type="GO" id="GO:0030674">
    <property type="term" value="F:protein-macromolecule adaptor activity"/>
    <property type="evidence" value="ECO:0007669"/>
    <property type="project" value="TreeGrafter"/>
</dbReference>
<feature type="region of interest" description="Disordered" evidence="9">
    <location>
        <begin position="238"/>
        <end position="268"/>
    </location>
</feature>
<dbReference type="PANTHER" id="PTHR23323">
    <property type="entry name" value="VACUOLAR PROTEIN SORTING-ASSOCIATED PROTEIN"/>
    <property type="match status" value="1"/>
</dbReference>
<keyword evidence="5" id="KW-0472">Membrane</keyword>
<sequence length="969" mass="109294">MEFDPSNTYIPTTDFNEGNEELLPIFNVERVQLQFSRPSDFVAAQVANNAIVLAFTTGRILRIDLENAGEIEDLDLPKKPTEIGVIRRMFLDPTASHLIISTTFGENFYLHSQSKQPKNLSRLKGVSIESIAWNPSQPTASTREILLGTSDGNVYETYIEPSPEFYRREEKYVKGIYKAPEGPIVGIWTDTLSTRPYVRRVLLAMPTKLLHFVGKASQPSNEGSGSIFAKILDGETPVVHESEASSPEGPSQLAISPEPQGSLPTETSIPNRNYAWLSSQGVFHGELLSDPDSDNLGNRLFAESKFFANSQLPPAIGPSGRPRASQEPAVSAILSPWHIIQLVQGRIVISNRLDDSIVLDQNVLEPGQSALGLFADLTKNTFWLVTSDELFEISANDENRDIWRIMLKAQKFDAASQFAKTPAEKDAVATASGDFLVNKKQYLEAATVYGRSTKPFEQVALTFIDNDEQDALRKYLLIKLSILKKSSTMQRMMVAAWLIELYMAKLNILDDTIITRAELAEGMNTAESKDQLSLIRQEFQDFVSKYKADLDVKTTYEVISSHGREEELLHFATVVDDYSYVLQYWVQRDRWQESLAVLKKQTNPNNFYKYSSVLMVNVPVELVDILMRQSNLDPLRLIPALLNYNKLANVPLNQNQAIRYLNFVINQLQSTNPSIHNTLISIYAAAPTKDETALLSYLRAQTFAQEQSYDADFALRLCIQHQRVQSCVHIYTSMSQYRRAVDLALKHDEIELASSVADRCDGNPALRKKLWLAIAKEVIKKTSGIKAAIEFLKRCELLRIEDLIPFFPDFVIIDDFKEEICQALEEYSQHIDSLKQEMDESALTALHIKSDIKSLDQRYTIVEPGERCYICRLPLLARQFFVFPCQHAFHSDCLGKRVVELAGVGEATRIKKVQGEVGRGIYTGKRRERALRELDELVAGACVLCSDMAVKQIDEPFVVSSDNRNEWAL</sequence>
<feature type="repeat" description="CHCR" evidence="7">
    <location>
        <begin position="625"/>
        <end position="787"/>
    </location>
</feature>
<evidence type="ECO:0000256" key="4">
    <source>
        <dbReference type="ARBA" id="ARBA00022833"/>
    </source>
</evidence>
<dbReference type="Pfam" id="PF05131">
    <property type="entry name" value="Pep3_Vps18"/>
    <property type="match status" value="1"/>
</dbReference>
<evidence type="ECO:0000256" key="6">
    <source>
        <dbReference type="ARBA" id="ARBA00029433"/>
    </source>
</evidence>
<keyword evidence="8" id="KW-0175">Coiled coil</keyword>
<dbReference type="GO" id="GO:0007032">
    <property type="term" value="P:endosome organization"/>
    <property type="evidence" value="ECO:0007669"/>
    <property type="project" value="TreeGrafter"/>
</dbReference>
<evidence type="ECO:0000256" key="1">
    <source>
        <dbReference type="ARBA" id="ARBA00010454"/>
    </source>
</evidence>
<evidence type="ECO:0000313" key="12">
    <source>
        <dbReference type="EMBL" id="KAF2417243.1"/>
    </source>
</evidence>
<gene>
    <name evidence="12" type="ORF">EJ08DRAFT_703444</name>
</gene>
<dbReference type="GO" id="GO:0030897">
    <property type="term" value="C:HOPS complex"/>
    <property type="evidence" value="ECO:0007669"/>
    <property type="project" value="TreeGrafter"/>
</dbReference>
<feature type="coiled-coil region" evidence="8">
    <location>
        <begin position="817"/>
        <end position="844"/>
    </location>
</feature>
<evidence type="ECO:0000256" key="3">
    <source>
        <dbReference type="ARBA" id="ARBA00022771"/>
    </source>
</evidence>
<dbReference type="OrthoDB" id="1845386at2759"/>
<evidence type="ECO:0008006" key="14">
    <source>
        <dbReference type="Google" id="ProtNLM"/>
    </source>
</evidence>
<evidence type="ECO:0000313" key="13">
    <source>
        <dbReference type="Proteomes" id="UP000800235"/>
    </source>
</evidence>
<proteinExistence type="inferred from homology"/>
<dbReference type="GO" id="GO:0048284">
    <property type="term" value="P:organelle fusion"/>
    <property type="evidence" value="ECO:0007669"/>
    <property type="project" value="TreeGrafter"/>
</dbReference>
<keyword evidence="4" id="KW-0862">Zinc</keyword>
<keyword evidence="2" id="KW-0479">Metal-binding</keyword>
<accession>A0A9P4TRL6</accession>
<dbReference type="InterPro" id="IPR000547">
    <property type="entry name" value="Clathrin_H-chain/VPS_repeat"/>
</dbReference>